<dbReference type="SUPFAM" id="SSF53335">
    <property type="entry name" value="S-adenosyl-L-methionine-dependent methyltransferases"/>
    <property type="match status" value="1"/>
</dbReference>
<evidence type="ECO:0000256" key="7">
    <source>
        <dbReference type="ARBA" id="ARBA00049790"/>
    </source>
</evidence>
<keyword evidence="9" id="KW-1185">Reference proteome</keyword>
<dbReference type="EMBL" id="CP119959">
    <property type="protein sequence ID" value="WFD38816.1"/>
    <property type="molecule type" value="Genomic_DNA"/>
</dbReference>
<evidence type="ECO:0000313" key="8">
    <source>
        <dbReference type="EMBL" id="WFD38816.1"/>
    </source>
</evidence>
<evidence type="ECO:0000256" key="6">
    <source>
        <dbReference type="ARBA" id="ARBA00049075"/>
    </source>
</evidence>
<dbReference type="GeneID" id="85225429"/>
<dbReference type="RefSeq" id="XP_060121713.1">
    <property type="nucleotide sequence ID" value="XM_060265730.1"/>
</dbReference>
<evidence type="ECO:0000256" key="2">
    <source>
        <dbReference type="ARBA" id="ARBA00025783"/>
    </source>
</evidence>
<comment type="similarity">
    <text evidence="2">Belongs to the methyltransferase superfamily. Trimethylguanosine synthase family.</text>
</comment>
<dbReference type="PANTHER" id="PTHR14741">
    <property type="entry name" value="S-ADENOSYLMETHIONINE-DEPENDENT METHYLTRANSFERASE RELATED"/>
    <property type="match status" value="1"/>
</dbReference>
<name>A0AAF0F2V6_9BASI</name>
<evidence type="ECO:0000256" key="3">
    <source>
        <dbReference type="ARBA" id="ARBA00047418"/>
    </source>
</evidence>
<protein>
    <recommendedName>
        <fullName evidence="1">Trimethylguanosine synthase</fullName>
    </recommendedName>
    <alternativeName>
        <fullName evidence="7">Cap-specific guanine-N(2) methyltransferase</fullName>
    </alternativeName>
</protein>
<comment type="catalytic activity">
    <reaction evidence="3">
        <text>a 5'-end (N(2),N(7)-dimethyl 5'-triphosphoguanosine)-ribonucleoside in snoRNA + S-adenosyl-L-methionine = a 5'-end (N(2),N(2),N(7)-trimethyl 5'-triphosphoguanosine)-ribonucleoside in snoRNA + S-adenosyl-L-homocysteine + H(+)</text>
        <dbReference type="Rhea" id="RHEA:78507"/>
        <dbReference type="Rhea" id="RHEA-COMP:19088"/>
        <dbReference type="Rhea" id="RHEA-COMP:19090"/>
        <dbReference type="ChEBI" id="CHEBI:15378"/>
        <dbReference type="ChEBI" id="CHEBI:57856"/>
        <dbReference type="ChEBI" id="CHEBI:59789"/>
        <dbReference type="ChEBI" id="CHEBI:167623"/>
        <dbReference type="ChEBI" id="CHEBI:172880"/>
    </reaction>
    <physiologicalReaction direction="left-to-right" evidence="3">
        <dbReference type="Rhea" id="RHEA:78508"/>
    </physiologicalReaction>
</comment>
<reference evidence="8" key="1">
    <citation type="submission" date="2023-03" db="EMBL/GenBank/DDBJ databases">
        <title>Mating type loci evolution in Malassezia.</title>
        <authorList>
            <person name="Coelho M.A."/>
        </authorList>
    </citation>
    <scope>NUCLEOTIDE SEQUENCE</scope>
    <source>
        <strain evidence="8">CBS 9431</strain>
    </source>
</reference>
<dbReference type="Gene3D" id="3.40.50.150">
    <property type="entry name" value="Vaccinia Virus protein VP39"/>
    <property type="match status" value="1"/>
</dbReference>
<dbReference type="InterPro" id="IPR019012">
    <property type="entry name" value="RNA_cap_Gua-N2-MeTrfase"/>
</dbReference>
<dbReference type="AlphaFoldDB" id="A0AAF0F2V6"/>
<comment type="catalytic activity">
    <reaction evidence="4">
        <text>a 5'-end (N(7)-methyl 5'-triphosphoguanosine)-ribonucleoside in snoRNA + S-adenosyl-L-methionine = a 5'-end (N(2),N(7)-dimethyl 5'-triphosphoguanosine)-ribonucleoside in snoRNA + S-adenosyl-L-homocysteine + H(+)</text>
        <dbReference type="Rhea" id="RHEA:78475"/>
        <dbReference type="Rhea" id="RHEA-COMP:19086"/>
        <dbReference type="Rhea" id="RHEA-COMP:19088"/>
        <dbReference type="ChEBI" id="CHEBI:15378"/>
        <dbReference type="ChEBI" id="CHEBI:57856"/>
        <dbReference type="ChEBI" id="CHEBI:59789"/>
        <dbReference type="ChEBI" id="CHEBI:156461"/>
        <dbReference type="ChEBI" id="CHEBI:172880"/>
    </reaction>
    <physiologicalReaction direction="left-to-right" evidence="4">
        <dbReference type="Rhea" id="RHEA:78476"/>
    </physiologicalReaction>
</comment>
<sequence>MAAGFSRADEQVPEWYTEDLVRRANQSAIRTRNDLPGNMLKYWNARHDLFSQFSEGILLDEESWFSVTPEAVAYRIAVQCASDVVLDAFCGAGGNAIQFAMTCKRVIAIDIDPVKLAMAHHNASIYGVEDRITFLCGDFCAFAEAHASGVDADGCWQGWHREAIDVVFLSPPWGGVDYLNPDLLTPEKALKVNTSSYTDLYPLRELRPVGGQKLFQLAYGICDKIVLYLPRNVNLDEVARLAQLVPDTPLAIHAEELWLGYKFKALAVFLSHSAAPP</sequence>
<evidence type="ECO:0000256" key="1">
    <source>
        <dbReference type="ARBA" id="ARBA00018517"/>
    </source>
</evidence>
<dbReference type="CDD" id="cd02440">
    <property type="entry name" value="AdoMet_MTases"/>
    <property type="match status" value="1"/>
</dbReference>
<dbReference type="GO" id="GO:0071164">
    <property type="term" value="F:RNA cap trimethylguanosine synthase activity"/>
    <property type="evidence" value="ECO:0007669"/>
    <property type="project" value="TreeGrafter"/>
</dbReference>
<dbReference type="GO" id="GO:0005634">
    <property type="term" value="C:nucleus"/>
    <property type="evidence" value="ECO:0007669"/>
    <property type="project" value="TreeGrafter"/>
</dbReference>
<accession>A0AAF0F2V6</accession>
<dbReference type="Proteomes" id="UP001217754">
    <property type="component" value="Chromosome 2"/>
</dbReference>
<gene>
    <name evidence="8" type="primary">tgs1</name>
    <name evidence="8" type="ORF">MJAP1_001780</name>
</gene>
<evidence type="ECO:0000256" key="5">
    <source>
        <dbReference type="ARBA" id="ARBA00048763"/>
    </source>
</evidence>
<comment type="catalytic activity">
    <reaction evidence="6">
        <text>a 5'-end (N(7)-methyl 5'-triphosphoguanosine)-ribonucleoside in snRNA + S-adenosyl-L-methionine = a 5'-end (N(2),N(7)-dimethyl 5'-triphosphoguanosine)-ribonucleoside in snRNA + S-adenosyl-L-homocysteine + H(+)</text>
        <dbReference type="Rhea" id="RHEA:78471"/>
        <dbReference type="Rhea" id="RHEA-COMP:19085"/>
        <dbReference type="Rhea" id="RHEA-COMP:19087"/>
        <dbReference type="ChEBI" id="CHEBI:15378"/>
        <dbReference type="ChEBI" id="CHEBI:57856"/>
        <dbReference type="ChEBI" id="CHEBI:59789"/>
        <dbReference type="ChEBI" id="CHEBI:156461"/>
        <dbReference type="ChEBI" id="CHEBI:172880"/>
    </reaction>
    <physiologicalReaction direction="left-to-right" evidence="6">
        <dbReference type="Rhea" id="RHEA:78472"/>
    </physiologicalReaction>
</comment>
<evidence type="ECO:0000313" key="9">
    <source>
        <dbReference type="Proteomes" id="UP001217754"/>
    </source>
</evidence>
<dbReference type="InterPro" id="IPR029063">
    <property type="entry name" value="SAM-dependent_MTases_sf"/>
</dbReference>
<dbReference type="PANTHER" id="PTHR14741:SF32">
    <property type="entry name" value="TRIMETHYLGUANOSINE SYNTHASE"/>
    <property type="match status" value="1"/>
</dbReference>
<proteinExistence type="inferred from homology"/>
<comment type="catalytic activity">
    <reaction evidence="5">
        <text>a 5'-end (N(2),N(7)-dimethyl 5'-triphosphoguanosine)-ribonucleoside in snRNA + S-adenosyl-L-methionine = a 5'-end (N(2),N(2),N(7)-trimethyl 5'-triphosphoguanosine)-ribonucleoside in snRNA + S-adenosyl-L-homocysteine + H(+)</text>
        <dbReference type="Rhea" id="RHEA:78479"/>
        <dbReference type="Rhea" id="RHEA-COMP:19087"/>
        <dbReference type="Rhea" id="RHEA-COMP:19089"/>
        <dbReference type="ChEBI" id="CHEBI:15378"/>
        <dbReference type="ChEBI" id="CHEBI:57856"/>
        <dbReference type="ChEBI" id="CHEBI:59789"/>
        <dbReference type="ChEBI" id="CHEBI:167623"/>
        <dbReference type="ChEBI" id="CHEBI:172880"/>
    </reaction>
    <physiologicalReaction direction="left-to-right" evidence="5">
        <dbReference type="Rhea" id="RHEA:78480"/>
    </physiologicalReaction>
</comment>
<organism evidence="8 9">
    <name type="scientific">Malassezia japonica</name>
    <dbReference type="NCBI Taxonomy" id="223818"/>
    <lineage>
        <taxon>Eukaryota</taxon>
        <taxon>Fungi</taxon>
        <taxon>Dikarya</taxon>
        <taxon>Basidiomycota</taxon>
        <taxon>Ustilaginomycotina</taxon>
        <taxon>Malasseziomycetes</taxon>
        <taxon>Malasseziales</taxon>
        <taxon>Malasseziaceae</taxon>
        <taxon>Malassezia</taxon>
    </lineage>
</organism>
<dbReference type="Pfam" id="PF09445">
    <property type="entry name" value="Methyltransf_15"/>
    <property type="match status" value="1"/>
</dbReference>
<evidence type="ECO:0000256" key="4">
    <source>
        <dbReference type="ARBA" id="ARBA00048740"/>
    </source>
</evidence>